<dbReference type="PROSITE" id="PS50222">
    <property type="entry name" value="EF_HAND_2"/>
    <property type="match status" value="3"/>
</dbReference>
<dbReference type="AlphaFoldDB" id="A0A813T104"/>
<dbReference type="SUPFAM" id="SSF56300">
    <property type="entry name" value="Metallo-dependent phosphatases"/>
    <property type="match status" value="1"/>
</dbReference>
<dbReference type="Pfam" id="PF13202">
    <property type="entry name" value="EF-hand_5"/>
    <property type="match status" value="3"/>
</dbReference>
<sequence>HFWIFTDSHVDVHYRQDGDPSTGCHNVPLNNMTKIIRKFGHFNCDTPNELVISALSAAKKIDSNIDFIIWLGDAASHYSPDGDTVISIYLNFSQELRKYFPKTLVIPVLGKIFNLFKTNRSTRFIEFYNQTKYNLLLKDDNALQTFLKGGYYSIRFQALKTKQQTMLRFIALNTAMFLPQYTDYFDLNEANEQIEWFNKTMFDAQNLNDRILLLAHVPFGINENLLYKFYDIKYEQKLLSIINKYSSNIIMCLSGHRHQDVFRVYTSLNTTMGVIGHPPISPIGYLSQPSIRKYSYDRKSLILTDYEQYSLNVIEAERTQKDQWTLAYRFSSWYHQSQELTSENLLQLIYLIRTNSFYFKRFILAKHYTEKIILTKHRIAQTLCALTLLNFDELLLCTRILEKKVSLKQSERCCHTDETKKFWHEKMKHLFHLYDADRDGFITPIDFEILADKLSALVGQDDIKRREEYANARKTLCQEIMKADANQDGKVTLEEWLNFHENLANELRKTDTDPEVLEHISQRINTTFNMLDLNHDGYIAIDEWLKTCQFFGVDEKAAEKSFHQITKQDKLEEDVAKQLFFEYLKTDDPNHVSNCCLCFL</sequence>
<feature type="domain" description="EF-hand" evidence="4">
    <location>
        <begin position="422"/>
        <end position="457"/>
    </location>
</feature>
<feature type="domain" description="EF-hand" evidence="4">
    <location>
        <begin position="471"/>
        <end position="506"/>
    </location>
</feature>
<dbReference type="InterPro" id="IPR011992">
    <property type="entry name" value="EF-hand-dom_pair"/>
</dbReference>
<feature type="domain" description="EF-hand" evidence="4">
    <location>
        <begin position="519"/>
        <end position="554"/>
    </location>
</feature>
<feature type="non-terminal residue" evidence="5">
    <location>
        <position position="1"/>
    </location>
</feature>
<name>A0A813T104_9BILA</name>
<dbReference type="CDD" id="cd00051">
    <property type="entry name" value="EFh"/>
    <property type="match status" value="1"/>
</dbReference>
<evidence type="ECO:0000313" key="5">
    <source>
        <dbReference type="EMBL" id="CAF0803738.1"/>
    </source>
</evidence>
<organism evidence="5 6">
    <name type="scientific">Rotaria sordida</name>
    <dbReference type="NCBI Taxonomy" id="392033"/>
    <lineage>
        <taxon>Eukaryota</taxon>
        <taxon>Metazoa</taxon>
        <taxon>Spiralia</taxon>
        <taxon>Gnathifera</taxon>
        <taxon>Rotifera</taxon>
        <taxon>Eurotatoria</taxon>
        <taxon>Bdelloidea</taxon>
        <taxon>Philodinida</taxon>
        <taxon>Philodinidae</taxon>
        <taxon>Rotaria</taxon>
    </lineage>
</organism>
<reference evidence="5" key="1">
    <citation type="submission" date="2021-02" db="EMBL/GenBank/DDBJ databases">
        <authorList>
            <person name="Nowell W R."/>
        </authorList>
    </citation>
    <scope>NUCLEOTIDE SEQUENCE</scope>
</reference>
<dbReference type="GO" id="GO:0008081">
    <property type="term" value="F:phosphoric diester hydrolase activity"/>
    <property type="evidence" value="ECO:0007669"/>
    <property type="project" value="TreeGrafter"/>
</dbReference>
<comment type="caution">
    <text evidence="5">The sequence shown here is derived from an EMBL/GenBank/DDBJ whole genome shotgun (WGS) entry which is preliminary data.</text>
</comment>
<dbReference type="Proteomes" id="UP000663864">
    <property type="component" value="Unassembled WGS sequence"/>
</dbReference>
<keyword evidence="3" id="KW-0325">Glycoprotein</keyword>
<dbReference type="InterPro" id="IPR029052">
    <property type="entry name" value="Metallo-depent_PP-like"/>
</dbReference>
<dbReference type="SUPFAM" id="SSF47473">
    <property type="entry name" value="EF-hand"/>
    <property type="match status" value="1"/>
</dbReference>
<dbReference type="GO" id="GO:0005615">
    <property type="term" value="C:extracellular space"/>
    <property type="evidence" value="ECO:0007669"/>
    <property type="project" value="TreeGrafter"/>
</dbReference>
<dbReference type="Gene3D" id="1.10.238.10">
    <property type="entry name" value="EF-hand"/>
    <property type="match status" value="1"/>
</dbReference>
<evidence type="ECO:0000256" key="2">
    <source>
        <dbReference type="ARBA" id="ARBA00022837"/>
    </source>
</evidence>
<evidence type="ECO:0000256" key="3">
    <source>
        <dbReference type="ARBA" id="ARBA00023180"/>
    </source>
</evidence>
<dbReference type="GO" id="GO:0005509">
    <property type="term" value="F:calcium ion binding"/>
    <property type="evidence" value="ECO:0007669"/>
    <property type="project" value="InterPro"/>
</dbReference>
<gene>
    <name evidence="5" type="ORF">ZHD862_LOCUS2552</name>
</gene>
<protein>
    <recommendedName>
        <fullName evidence="4">EF-hand domain-containing protein</fullName>
    </recommendedName>
</protein>
<dbReference type="Pfam" id="PF19272">
    <property type="entry name" value="ASMase_C"/>
    <property type="match status" value="1"/>
</dbReference>
<dbReference type="Gene3D" id="3.60.21.10">
    <property type="match status" value="1"/>
</dbReference>
<accession>A0A813T104</accession>
<evidence type="ECO:0000259" key="4">
    <source>
        <dbReference type="PROSITE" id="PS50222"/>
    </source>
</evidence>
<dbReference type="EMBL" id="CAJNOT010000051">
    <property type="protein sequence ID" value="CAF0803738.1"/>
    <property type="molecule type" value="Genomic_DNA"/>
</dbReference>
<dbReference type="PANTHER" id="PTHR10340:SF57">
    <property type="entry name" value="METALLOPHOS DOMAIN-CONTAINING PROTEIN"/>
    <property type="match status" value="1"/>
</dbReference>
<proteinExistence type="predicted"/>
<evidence type="ECO:0000313" key="6">
    <source>
        <dbReference type="Proteomes" id="UP000663864"/>
    </source>
</evidence>
<dbReference type="InterPro" id="IPR045473">
    <property type="entry name" value="ASM_C"/>
</dbReference>
<dbReference type="PANTHER" id="PTHR10340">
    <property type="entry name" value="SPHINGOMYELIN PHOSPHODIESTERASE"/>
    <property type="match status" value="1"/>
</dbReference>
<keyword evidence="1" id="KW-0378">Hydrolase</keyword>
<dbReference type="PROSITE" id="PS00018">
    <property type="entry name" value="EF_HAND_1"/>
    <property type="match status" value="3"/>
</dbReference>
<evidence type="ECO:0000256" key="1">
    <source>
        <dbReference type="ARBA" id="ARBA00022801"/>
    </source>
</evidence>
<dbReference type="InterPro" id="IPR002048">
    <property type="entry name" value="EF_hand_dom"/>
</dbReference>
<dbReference type="SMART" id="SM00054">
    <property type="entry name" value="EFh"/>
    <property type="match status" value="3"/>
</dbReference>
<keyword evidence="2" id="KW-0106">Calcium</keyword>
<dbReference type="InterPro" id="IPR018247">
    <property type="entry name" value="EF_Hand_1_Ca_BS"/>
</dbReference>